<dbReference type="Proteomes" id="UP000682134">
    <property type="component" value="Unassembled WGS sequence"/>
</dbReference>
<name>A0A940SJV4_9BACI</name>
<comment type="caution">
    <text evidence="1">The sequence shown here is derived from an EMBL/GenBank/DDBJ whole genome shotgun (WGS) entry which is preliminary data.</text>
</comment>
<dbReference type="SUPFAM" id="SSF56112">
    <property type="entry name" value="Protein kinase-like (PK-like)"/>
    <property type="match status" value="1"/>
</dbReference>
<dbReference type="RefSeq" id="WP_209405843.1">
    <property type="nucleotide sequence ID" value="NZ_JAGIYQ010000007.1"/>
</dbReference>
<reference evidence="1" key="1">
    <citation type="submission" date="2021-04" db="EMBL/GenBank/DDBJ databases">
        <title>Genome seq and assembly of Bacillus sp.</title>
        <authorList>
            <person name="Chhetri G."/>
        </authorList>
    </citation>
    <scope>NUCLEOTIDE SEQUENCE</scope>
    <source>
        <strain evidence="1">RG28</strain>
    </source>
</reference>
<evidence type="ECO:0000313" key="1">
    <source>
        <dbReference type="EMBL" id="MBP0725851.1"/>
    </source>
</evidence>
<organism evidence="1 2">
    <name type="scientific">Gottfriedia endophytica</name>
    <dbReference type="NCBI Taxonomy" id="2820819"/>
    <lineage>
        <taxon>Bacteria</taxon>
        <taxon>Bacillati</taxon>
        <taxon>Bacillota</taxon>
        <taxon>Bacilli</taxon>
        <taxon>Bacillales</taxon>
        <taxon>Bacillaceae</taxon>
        <taxon>Gottfriedia</taxon>
    </lineage>
</organism>
<accession>A0A940SJV4</accession>
<protein>
    <submittedName>
        <fullName evidence="1">Uncharacterized protein</fullName>
    </submittedName>
</protein>
<dbReference type="EMBL" id="JAGIYQ010000007">
    <property type="protein sequence ID" value="MBP0725851.1"/>
    <property type="molecule type" value="Genomic_DNA"/>
</dbReference>
<evidence type="ECO:0000313" key="2">
    <source>
        <dbReference type="Proteomes" id="UP000682134"/>
    </source>
</evidence>
<dbReference type="InterPro" id="IPR011009">
    <property type="entry name" value="Kinase-like_dom_sf"/>
</dbReference>
<sequence length="357" mass="42362">MEKDYKEKLTYVFEKLGLNQSELEYCVNIGEGAWHEVYKIKGKHRKELVVRIKKEKAYGEIQEFNKNELLSEYESTKLYYKQANECYSQFCPKDFDYFIDHKTVFTVESFMGKSLKLNDLNNTQAYDYGVILGEFFKKMHNEKPKIKGIGNLVWDGKSLIGTEKLDVEQIWKKENDFYLDTLEKLIKSLLTFDRQKVSDRIHSIIKYRRKQFQKISLVNQDVTPENIIFTENSVSLIDPYPKLDFEFKFAGYFFFCYKFLLPAYSSAPRYIENEYEKNRLVLSSIAEGFANQYTNDDQKEYKKLIDEYLLWVLLEAYDHYSILKKGNINQKIKLKMGDKNILKNRLDLCLMVLQGLA</sequence>
<keyword evidence="2" id="KW-1185">Reference proteome</keyword>
<gene>
    <name evidence="1" type="ORF">J5Y03_11785</name>
</gene>
<dbReference type="AlphaFoldDB" id="A0A940SJV4"/>
<proteinExistence type="predicted"/>